<dbReference type="KEGG" id="psoj:PHYSODRAFT_508782"/>
<dbReference type="RefSeq" id="XP_009529070.1">
    <property type="nucleotide sequence ID" value="XM_009530775.1"/>
</dbReference>
<keyword evidence="2" id="KW-1185">Reference proteome</keyword>
<evidence type="ECO:0000313" key="2">
    <source>
        <dbReference type="Proteomes" id="UP000002640"/>
    </source>
</evidence>
<dbReference type="GeneID" id="20658914"/>
<reference evidence="1 2" key="1">
    <citation type="journal article" date="2006" name="Science">
        <title>Phytophthora genome sequences uncover evolutionary origins and mechanisms of pathogenesis.</title>
        <authorList>
            <person name="Tyler B.M."/>
            <person name="Tripathy S."/>
            <person name="Zhang X."/>
            <person name="Dehal P."/>
            <person name="Jiang R.H."/>
            <person name="Aerts A."/>
            <person name="Arredondo F.D."/>
            <person name="Baxter L."/>
            <person name="Bensasson D."/>
            <person name="Beynon J.L."/>
            <person name="Chapman J."/>
            <person name="Damasceno C.M."/>
            <person name="Dorrance A.E."/>
            <person name="Dou D."/>
            <person name="Dickerman A.W."/>
            <person name="Dubchak I.L."/>
            <person name="Garbelotto M."/>
            <person name="Gijzen M."/>
            <person name="Gordon S.G."/>
            <person name="Govers F."/>
            <person name="Grunwald N.J."/>
            <person name="Huang W."/>
            <person name="Ivors K.L."/>
            <person name="Jones R.W."/>
            <person name="Kamoun S."/>
            <person name="Krampis K."/>
            <person name="Lamour K.H."/>
            <person name="Lee M.K."/>
            <person name="McDonald W.H."/>
            <person name="Medina M."/>
            <person name="Meijer H.J."/>
            <person name="Nordberg E.K."/>
            <person name="Maclean D.J."/>
            <person name="Ospina-Giraldo M.D."/>
            <person name="Morris P.F."/>
            <person name="Phuntumart V."/>
            <person name="Putnam N.H."/>
            <person name="Rash S."/>
            <person name="Rose J.K."/>
            <person name="Sakihama Y."/>
            <person name="Salamov A.A."/>
            <person name="Savidor A."/>
            <person name="Scheuring C.F."/>
            <person name="Smith B.M."/>
            <person name="Sobral B.W."/>
            <person name="Terry A."/>
            <person name="Torto-Alalibo T.A."/>
            <person name="Win J."/>
            <person name="Xu Z."/>
            <person name="Zhang H."/>
            <person name="Grigoriev I.V."/>
            <person name="Rokhsar D.S."/>
            <person name="Boore J.L."/>
        </authorList>
    </citation>
    <scope>NUCLEOTIDE SEQUENCE [LARGE SCALE GENOMIC DNA]</scope>
    <source>
        <strain evidence="1 2">P6497</strain>
    </source>
</reference>
<dbReference type="EMBL" id="JH159155">
    <property type="protein sequence ID" value="EGZ15321.1"/>
    <property type="molecule type" value="Genomic_DNA"/>
</dbReference>
<proteinExistence type="predicted"/>
<gene>
    <name evidence="1" type="ORF">PHYSODRAFT_508782</name>
</gene>
<organism evidence="1 2">
    <name type="scientific">Phytophthora sojae (strain P6497)</name>
    <name type="common">Soybean stem and root rot agent</name>
    <name type="synonym">Phytophthora megasperma f. sp. glycines</name>
    <dbReference type="NCBI Taxonomy" id="1094619"/>
    <lineage>
        <taxon>Eukaryota</taxon>
        <taxon>Sar</taxon>
        <taxon>Stramenopiles</taxon>
        <taxon>Oomycota</taxon>
        <taxon>Peronosporomycetes</taxon>
        <taxon>Peronosporales</taxon>
        <taxon>Peronosporaceae</taxon>
        <taxon>Phytophthora</taxon>
    </lineage>
</organism>
<evidence type="ECO:0000313" key="1">
    <source>
        <dbReference type="EMBL" id="EGZ15321.1"/>
    </source>
</evidence>
<protein>
    <submittedName>
        <fullName evidence="1">Uncharacterized protein</fullName>
    </submittedName>
</protein>
<dbReference type="Proteomes" id="UP000002640">
    <property type="component" value="Unassembled WGS sequence"/>
</dbReference>
<accession>G4ZMH4</accession>
<dbReference type="AlphaFoldDB" id="G4ZMH4"/>
<sequence length="64" mass="7484">MNAWSVSFSRTGLFRVEGRHFLTIFQVREVIELSTQTYQAHQSSKLLPREWMNDILVAILITNC</sequence>
<name>G4ZMH4_PHYSP</name>
<dbReference type="InParanoid" id="G4ZMH4"/>